<comment type="caution">
    <text evidence="1">The sequence shown here is derived from an EMBL/GenBank/DDBJ whole genome shotgun (WGS) entry which is preliminary data.</text>
</comment>
<evidence type="ECO:0000313" key="2">
    <source>
        <dbReference type="Proteomes" id="UP000265520"/>
    </source>
</evidence>
<dbReference type="AlphaFoldDB" id="A0A392QUY7"/>
<proteinExistence type="predicted"/>
<dbReference type="EMBL" id="LXQA010161625">
    <property type="protein sequence ID" value="MCI27827.1"/>
    <property type="molecule type" value="Genomic_DNA"/>
</dbReference>
<name>A0A392QUY7_9FABA</name>
<organism evidence="1 2">
    <name type="scientific">Trifolium medium</name>
    <dbReference type="NCBI Taxonomy" id="97028"/>
    <lineage>
        <taxon>Eukaryota</taxon>
        <taxon>Viridiplantae</taxon>
        <taxon>Streptophyta</taxon>
        <taxon>Embryophyta</taxon>
        <taxon>Tracheophyta</taxon>
        <taxon>Spermatophyta</taxon>
        <taxon>Magnoliopsida</taxon>
        <taxon>eudicotyledons</taxon>
        <taxon>Gunneridae</taxon>
        <taxon>Pentapetalae</taxon>
        <taxon>rosids</taxon>
        <taxon>fabids</taxon>
        <taxon>Fabales</taxon>
        <taxon>Fabaceae</taxon>
        <taxon>Papilionoideae</taxon>
        <taxon>50 kb inversion clade</taxon>
        <taxon>NPAAA clade</taxon>
        <taxon>Hologalegina</taxon>
        <taxon>IRL clade</taxon>
        <taxon>Trifolieae</taxon>
        <taxon>Trifolium</taxon>
    </lineage>
</organism>
<reference evidence="1 2" key="1">
    <citation type="journal article" date="2018" name="Front. Plant Sci.">
        <title>Red Clover (Trifolium pratense) and Zigzag Clover (T. medium) - A Picture of Genomic Similarities and Differences.</title>
        <authorList>
            <person name="Dluhosova J."/>
            <person name="Istvanek J."/>
            <person name="Nedelnik J."/>
            <person name="Repkova J."/>
        </authorList>
    </citation>
    <scope>NUCLEOTIDE SEQUENCE [LARGE SCALE GENOMIC DNA]</scope>
    <source>
        <strain evidence="2">cv. 10/8</strain>
        <tissue evidence="1">Leaf</tissue>
    </source>
</reference>
<dbReference type="Proteomes" id="UP000265520">
    <property type="component" value="Unassembled WGS sequence"/>
</dbReference>
<sequence length="77" mass="8220">VGSLGSVTGVPLPRWFLQFCFPSGCDCNFGCSTVFSLFFDGRRADRYWSLSLISVRGWVVVYGSPGYGPSICGGGGL</sequence>
<feature type="non-terminal residue" evidence="1">
    <location>
        <position position="1"/>
    </location>
</feature>
<keyword evidence="2" id="KW-1185">Reference proteome</keyword>
<accession>A0A392QUY7</accession>
<protein>
    <submittedName>
        <fullName evidence="1">Uncharacterized protein</fullName>
    </submittedName>
</protein>
<evidence type="ECO:0000313" key="1">
    <source>
        <dbReference type="EMBL" id="MCI27827.1"/>
    </source>
</evidence>